<reference evidence="3 4" key="1">
    <citation type="journal article" date="2021" name="BMC Biol.">
        <title>Horizontally acquired antibacterial genes associated with adaptive radiation of ladybird beetles.</title>
        <authorList>
            <person name="Li H.S."/>
            <person name="Tang X.F."/>
            <person name="Huang Y.H."/>
            <person name="Xu Z.Y."/>
            <person name="Chen M.L."/>
            <person name="Du X.Y."/>
            <person name="Qiu B.Y."/>
            <person name="Chen P.T."/>
            <person name="Zhang W."/>
            <person name="Slipinski A."/>
            <person name="Escalona H.E."/>
            <person name="Waterhouse R.M."/>
            <person name="Zwick A."/>
            <person name="Pang H."/>
        </authorList>
    </citation>
    <scope>NUCLEOTIDE SEQUENCE [LARGE SCALE GENOMIC DNA]</scope>
    <source>
        <strain evidence="3">SYSU2018</strain>
    </source>
</reference>
<evidence type="ECO:0000313" key="3">
    <source>
        <dbReference type="EMBL" id="KAL3283241.1"/>
    </source>
</evidence>
<accession>A0ABD2NY05</accession>
<evidence type="ECO:0000313" key="4">
    <source>
        <dbReference type="Proteomes" id="UP001516400"/>
    </source>
</evidence>
<gene>
    <name evidence="3" type="ORF">HHI36_006389</name>
</gene>
<evidence type="ECO:0000256" key="1">
    <source>
        <dbReference type="PROSITE-ProRule" id="PRU00497"/>
    </source>
</evidence>
<comment type="caution">
    <text evidence="3">The sequence shown here is derived from an EMBL/GenBank/DDBJ whole genome shotgun (WGS) entry which is preliminary data.</text>
</comment>
<name>A0ABD2NY05_9CUCU</name>
<feature type="signal peptide" evidence="2">
    <location>
        <begin position="1"/>
        <end position="16"/>
    </location>
</feature>
<dbReference type="Proteomes" id="UP001516400">
    <property type="component" value="Unassembled WGS sequence"/>
</dbReference>
<keyword evidence="1" id="KW-0193">Cuticle</keyword>
<dbReference type="GO" id="GO:0042302">
    <property type="term" value="F:structural constituent of cuticle"/>
    <property type="evidence" value="ECO:0007669"/>
    <property type="project" value="UniProtKB-UniRule"/>
</dbReference>
<dbReference type="Pfam" id="PF00379">
    <property type="entry name" value="Chitin_bind_4"/>
    <property type="match status" value="1"/>
</dbReference>
<dbReference type="EMBL" id="JABFTP020000144">
    <property type="protein sequence ID" value="KAL3283241.1"/>
    <property type="molecule type" value="Genomic_DNA"/>
</dbReference>
<dbReference type="PANTHER" id="PTHR10380:SF241">
    <property type="entry name" value="CUTICULAR PROTEIN 47EG-RELATED"/>
    <property type="match status" value="1"/>
</dbReference>
<dbReference type="PRINTS" id="PR00947">
    <property type="entry name" value="CUTICLE"/>
</dbReference>
<dbReference type="InterPro" id="IPR000618">
    <property type="entry name" value="Insect_cuticle"/>
</dbReference>
<keyword evidence="4" id="KW-1185">Reference proteome</keyword>
<dbReference type="AlphaFoldDB" id="A0ABD2NY05"/>
<protein>
    <submittedName>
        <fullName evidence="3">Uncharacterized protein</fullName>
    </submittedName>
</protein>
<dbReference type="PANTHER" id="PTHR10380">
    <property type="entry name" value="CUTICLE PROTEIN"/>
    <property type="match status" value="1"/>
</dbReference>
<feature type="chain" id="PRO_5044748907" evidence="2">
    <location>
        <begin position="17"/>
        <end position="149"/>
    </location>
</feature>
<evidence type="ECO:0000256" key="2">
    <source>
        <dbReference type="SAM" id="SignalP"/>
    </source>
</evidence>
<dbReference type="PROSITE" id="PS51155">
    <property type="entry name" value="CHIT_BIND_RR_2"/>
    <property type="match status" value="1"/>
</dbReference>
<organism evidence="3 4">
    <name type="scientific">Cryptolaemus montrouzieri</name>
    <dbReference type="NCBI Taxonomy" id="559131"/>
    <lineage>
        <taxon>Eukaryota</taxon>
        <taxon>Metazoa</taxon>
        <taxon>Ecdysozoa</taxon>
        <taxon>Arthropoda</taxon>
        <taxon>Hexapoda</taxon>
        <taxon>Insecta</taxon>
        <taxon>Pterygota</taxon>
        <taxon>Neoptera</taxon>
        <taxon>Endopterygota</taxon>
        <taxon>Coleoptera</taxon>
        <taxon>Polyphaga</taxon>
        <taxon>Cucujiformia</taxon>
        <taxon>Coccinelloidea</taxon>
        <taxon>Coccinellidae</taxon>
        <taxon>Scymninae</taxon>
        <taxon>Scymnini</taxon>
        <taxon>Cryptolaemus</taxon>
    </lineage>
</organism>
<dbReference type="InterPro" id="IPR050468">
    <property type="entry name" value="Cuticle_Struct_Prot"/>
</dbReference>
<keyword evidence="2" id="KW-0732">Signal</keyword>
<proteinExistence type="predicted"/>
<sequence>MQLLITLSALIWCATALPQYRPRPNIPIPGPTGTGRIIAIVKQQQDVNVDGSYQWSYETENGIQAEERGALKSGSPDPILEAQGSFSYTADDGTPIQVQYISNENGFQPQGNHLPTPPPIPPAILKALEYNAAHPEEDDGGVPRPGRLG</sequence>